<dbReference type="PANTHER" id="PTHR37299:SF1">
    <property type="entry name" value="STAGE 0 SPORULATION PROTEIN A HOMOLOG"/>
    <property type="match status" value="1"/>
</dbReference>
<dbReference type="SMART" id="SM00850">
    <property type="entry name" value="LytTR"/>
    <property type="match status" value="1"/>
</dbReference>
<reference evidence="4 6" key="1">
    <citation type="submission" date="2014-12" db="EMBL/GenBank/DDBJ databases">
        <title>Draft genome sequences of 29 type strains of Enterococci.</title>
        <authorList>
            <person name="Zhong Z."/>
            <person name="Sun Z."/>
            <person name="Liu W."/>
            <person name="Zhang W."/>
            <person name="Zhang H."/>
        </authorList>
    </citation>
    <scope>NUCLEOTIDE SEQUENCE [LARGE SCALE GENOMIC DNA]</scope>
    <source>
        <strain evidence="4 6">DSM 21207</strain>
    </source>
</reference>
<evidence type="ECO:0000313" key="6">
    <source>
        <dbReference type="Proteomes" id="UP000182835"/>
    </source>
</evidence>
<dbReference type="Gene3D" id="2.20.25.10">
    <property type="match status" value="1"/>
</dbReference>
<sequence length="241" mass="27658">MHVLLVDDEPLAREELSYLVSQHPAVTSVTQAEGVLEAMSKMMEQKPDILFLDIHLTDESGFELAEKLVNLTDPPYLVFATAYDDYALQAFQVNASDYLLKPFEEKRVMEIINKAEKQMSRKQSDPVQTTEQWATFPIHSDDRIFLINPETVQMVSVDERNVSIFTDDKCYNTTGTLSGIEQKLPPALFIKTHRSFIINATKVKEIQPWFNHTLQVTMENGEKVPVSRSYLKAFKERLNLE</sequence>
<dbReference type="Gene3D" id="3.40.50.2300">
    <property type="match status" value="1"/>
</dbReference>
<reference evidence="5 7" key="2">
    <citation type="submission" date="2015-08" db="EMBL/GenBank/DDBJ databases">
        <title>Enterococcus genome sequence.</title>
        <authorList>
            <person name="Acedo J.Z."/>
            <person name="Vederas J.C."/>
        </authorList>
    </citation>
    <scope>NUCLEOTIDE SEQUENCE [LARGE SCALE GENOMIC DNA]</scope>
    <source>
        <strain evidence="5 7">49</strain>
    </source>
</reference>
<feature type="domain" description="Response regulatory" evidence="2">
    <location>
        <begin position="2"/>
        <end position="116"/>
    </location>
</feature>
<dbReference type="AlphaFoldDB" id="A0A1L8R3R2"/>
<feature type="modified residue" description="4-aspartylphosphate" evidence="1">
    <location>
        <position position="53"/>
    </location>
</feature>
<evidence type="ECO:0000313" key="7">
    <source>
        <dbReference type="Proteomes" id="UP000216797"/>
    </source>
</evidence>
<dbReference type="CDD" id="cd17532">
    <property type="entry name" value="REC_LytTR_AlgR-like"/>
    <property type="match status" value="1"/>
</dbReference>
<evidence type="ECO:0000259" key="3">
    <source>
        <dbReference type="PROSITE" id="PS50930"/>
    </source>
</evidence>
<dbReference type="PANTHER" id="PTHR37299">
    <property type="entry name" value="TRANSCRIPTIONAL REGULATOR-RELATED"/>
    <property type="match status" value="1"/>
</dbReference>
<evidence type="ECO:0000313" key="4">
    <source>
        <dbReference type="EMBL" id="OJG14384.1"/>
    </source>
</evidence>
<dbReference type="Gene3D" id="2.40.50.40">
    <property type="match status" value="1"/>
</dbReference>
<protein>
    <submittedName>
        <fullName evidence="4 5">Response regulator</fullName>
    </submittedName>
</protein>
<organism evidence="4 6">
    <name type="scientific">Enterococcus canintestini</name>
    <dbReference type="NCBI Taxonomy" id="317010"/>
    <lineage>
        <taxon>Bacteria</taxon>
        <taxon>Bacillati</taxon>
        <taxon>Bacillota</taxon>
        <taxon>Bacilli</taxon>
        <taxon>Lactobacillales</taxon>
        <taxon>Enterococcaceae</taxon>
        <taxon>Enterococcus</taxon>
    </lineage>
</organism>
<evidence type="ECO:0000259" key="2">
    <source>
        <dbReference type="PROSITE" id="PS50110"/>
    </source>
</evidence>
<dbReference type="SUPFAM" id="SSF52172">
    <property type="entry name" value="CheY-like"/>
    <property type="match status" value="1"/>
</dbReference>
<dbReference type="Pfam" id="PF04397">
    <property type="entry name" value="LytTR"/>
    <property type="match status" value="1"/>
</dbReference>
<accession>A0A1L8R3R2</accession>
<dbReference type="OrthoDB" id="9809318at2"/>
<dbReference type="EMBL" id="LHUG01000007">
    <property type="protein sequence ID" value="PAB00370.1"/>
    <property type="molecule type" value="Genomic_DNA"/>
</dbReference>
<dbReference type="Proteomes" id="UP000216797">
    <property type="component" value="Unassembled WGS sequence"/>
</dbReference>
<keyword evidence="7" id="KW-1185">Reference proteome</keyword>
<dbReference type="GO" id="GO:0000156">
    <property type="term" value="F:phosphorelay response regulator activity"/>
    <property type="evidence" value="ECO:0007669"/>
    <property type="project" value="InterPro"/>
</dbReference>
<dbReference type="InterPro" id="IPR046947">
    <property type="entry name" value="LytR-like"/>
</dbReference>
<dbReference type="InterPro" id="IPR001789">
    <property type="entry name" value="Sig_transdc_resp-reg_receiver"/>
</dbReference>
<dbReference type="GO" id="GO:0003677">
    <property type="term" value="F:DNA binding"/>
    <property type="evidence" value="ECO:0007669"/>
    <property type="project" value="InterPro"/>
</dbReference>
<keyword evidence="1" id="KW-0597">Phosphoprotein</keyword>
<dbReference type="STRING" id="317010.RU96_GL000946"/>
<feature type="domain" description="HTH LytTR-type" evidence="3">
    <location>
        <begin position="136"/>
        <end position="240"/>
    </location>
</feature>
<comment type="caution">
    <text evidence="4">The sequence shown here is derived from an EMBL/GenBank/DDBJ whole genome shotgun (WGS) entry which is preliminary data.</text>
</comment>
<dbReference type="PROSITE" id="PS50110">
    <property type="entry name" value="RESPONSE_REGULATORY"/>
    <property type="match status" value="1"/>
</dbReference>
<name>A0A1L8R3R2_9ENTE</name>
<evidence type="ECO:0000256" key="1">
    <source>
        <dbReference type="PROSITE-ProRule" id="PRU00169"/>
    </source>
</evidence>
<dbReference type="PROSITE" id="PS50930">
    <property type="entry name" value="HTH_LYTTR"/>
    <property type="match status" value="1"/>
</dbReference>
<dbReference type="SMART" id="SM00448">
    <property type="entry name" value="REC"/>
    <property type="match status" value="1"/>
</dbReference>
<evidence type="ECO:0000313" key="5">
    <source>
        <dbReference type="EMBL" id="PAB00370.1"/>
    </source>
</evidence>
<dbReference type="EMBL" id="JXKG01000019">
    <property type="protein sequence ID" value="OJG14384.1"/>
    <property type="molecule type" value="Genomic_DNA"/>
</dbReference>
<gene>
    <name evidence="5" type="ORF">AKL21_09420</name>
    <name evidence="4" type="ORF">RU96_GL000946</name>
</gene>
<dbReference type="Pfam" id="PF00072">
    <property type="entry name" value="Response_reg"/>
    <property type="match status" value="1"/>
</dbReference>
<proteinExistence type="predicted"/>
<dbReference type="InterPro" id="IPR011006">
    <property type="entry name" value="CheY-like_superfamily"/>
</dbReference>
<dbReference type="InterPro" id="IPR007492">
    <property type="entry name" value="LytTR_DNA-bd_dom"/>
</dbReference>
<dbReference type="RefSeq" id="WP_071865448.1">
    <property type="nucleotide sequence ID" value="NZ_JBHLVQ010000035.1"/>
</dbReference>
<dbReference type="Proteomes" id="UP000182835">
    <property type="component" value="Unassembled WGS sequence"/>
</dbReference>